<evidence type="ECO:0000256" key="4">
    <source>
        <dbReference type="RuleBase" id="RU004466"/>
    </source>
</evidence>
<dbReference type="SFLD" id="SFLDG01017">
    <property type="entry name" value="Polyprenyl_Transferase_Like"/>
    <property type="match status" value="1"/>
</dbReference>
<proteinExistence type="inferred from homology"/>
<dbReference type="PANTHER" id="PTHR12001:SF86">
    <property type="entry name" value="GERANYLGERANYL DIPHOSPHATE SYNTHASE"/>
    <property type="match status" value="1"/>
</dbReference>
<dbReference type="Pfam" id="PF00348">
    <property type="entry name" value="polyprenyl_synt"/>
    <property type="match status" value="1"/>
</dbReference>
<dbReference type="SFLD" id="SFLDS00005">
    <property type="entry name" value="Isoprenoid_Synthase_Type_I"/>
    <property type="match status" value="1"/>
</dbReference>
<dbReference type="CDD" id="cd00685">
    <property type="entry name" value="Trans_IPPS_HT"/>
    <property type="match status" value="1"/>
</dbReference>
<sequence length="347" mass="36093">MMVDIVSTPPQQRAAVILRHARTLCEPVLREAIRTLPEPMSTMAGYHFGWWDTAGSPVHAAGGKALRPALTLGAALACGARAHDAVPAAVAVELVHNFTLLHDDIIDTDRTRRGRPTVWAVWGSADAILLGDALHALAMRVLVAGLPDTVAAAAVARLSGAVVDMCIGQHLDTGFDAGTQHADTSEYVRMATGKTGALMGCAAALGALCAGADGATVSTLECFGRELGLAFQFIDDLMGIWGDPAVTGKPADDLARRSMSLPVIAALESGTPAARELAALYRTEGRAGSIDSTRAAALVEAAGGRRSAQEFADRRVRSAIAAISVLPDRDAAGDLIALAQLASHRER</sequence>
<keyword evidence="3" id="KW-0460">Magnesium</keyword>
<comment type="similarity">
    <text evidence="4">Belongs to the FPP/GGPP synthase family.</text>
</comment>
<dbReference type="PROSITE" id="PS00723">
    <property type="entry name" value="POLYPRENYL_SYNTHASE_1"/>
    <property type="match status" value="1"/>
</dbReference>
<dbReference type="PANTHER" id="PTHR12001">
    <property type="entry name" value="GERANYLGERANYL PYROPHOSPHATE SYNTHASE"/>
    <property type="match status" value="1"/>
</dbReference>
<dbReference type="InterPro" id="IPR033749">
    <property type="entry name" value="Polyprenyl_synt_CS"/>
</dbReference>
<accession>A0ABP9KCP5</accession>
<evidence type="ECO:0000313" key="5">
    <source>
        <dbReference type="EMBL" id="GAA5054260.1"/>
    </source>
</evidence>
<name>A0ABP9KCP5_9NOCA</name>
<gene>
    <name evidence="5" type="ORF">GCM10023318_29050</name>
</gene>
<dbReference type="Proteomes" id="UP001500603">
    <property type="component" value="Unassembled WGS sequence"/>
</dbReference>
<dbReference type="InterPro" id="IPR008949">
    <property type="entry name" value="Isoprenoid_synthase_dom_sf"/>
</dbReference>
<evidence type="ECO:0000256" key="2">
    <source>
        <dbReference type="ARBA" id="ARBA00022723"/>
    </source>
</evidence>
<comment type="pathway">
    <text evidence="1">Isoprenoid biosynthesis.</text>
</comment>
<keyword evidence="6" id="KW-1185">Reference proteome</keyword>
<protein>
    <submittedName>
        <fullName evidence="5">Polyprenyl synthetase family protein</fullName>
    </submittedName>
</protein>
<keyword evidence="2" id="KW-0479">Metal-binding</keyword>
<dbReference type="EMBL" id="BAABJM010000002">
    <property type="protein sequence ID" value="GAA5054260.1"/>
    <property type="molecule type" value="Genomic_DNA"/>
</dbReference>
<keyword evidence="4" id="KW-0808">Transferase</keyword>
<dbReference type="SUPFAM" id="SSF48576">
    <property type="entry name" value="Terpenoid synthases"/>
    <property type="match status" value="1"/>
</dbReference>
<dbReference type="InterPro" id="IPR000092">
    <property type="entry name" value="Polyprenyl_synt"/>
</dbReference>
<organism evidence="5 6">
    <name type="scientific">Nocardia callitridis</name>
    <dbReference type="NCBI Taxonomy" id="648753"/>
    <lineage>
        <taxon>Bacteria</taxon>
        <taxon>Bacillati</taxon>
        <taxon>Actinomycetota</taxon>
        <taxon>Actinomycetes</taxon>
        <taxon>Mycobacteriales</taxon>
        <taxon>Nocardiaceae</taxon>
        <taxon>Nocardia</taxon>
    </lineage>
</organism>
<evidence type="ECO:0000256" key="3">
    <source>
        <dbReference type="ARBA" id="ARBA00022842"/>
    </source>
</evidence>
<dbReference type="Gene3D" id="1.10.600.10">
    <property type="entry name" value="Farnesyl Diphosphate Synthase"/>
    <property type="match status" value="1"/>
</dbReference>
<reference evidence="6" key="1">
    <citation type="journal article" date="2019" name="Int. J. Syst. Evol. Microbiol.">
        <title>The Global Catalogue of Microorganisms (GCM) 10K type strain sequencing project: providing services to taxonomists for standard genome sequencing and annotation.</title>
        <authorList>
            <consortium name="The Broad Institute Genomics Platform"/>
            <consortium name="The Broad Institute Genome Sequencing Center for Infectious Disease"/>
            <person name="Wu L."/>
            <person name="Ma J."/>
        </authorList>
    </citation>
    <scope>NUCLEOTIDE SEQUENCE [LARGE SCALE GENOMIC DNA]</scope>
    <source>
        <strain evidence="6">JCM 18298</strain>
    </source>
</reference>
<evidence type="ECO:0000313" key="6">
    <source>
        <dbReference type="Proteomes" id="UP001500603"/>
    </source>
</evidence>
<evidence type="ECO:0000256" key="1">
    <source>
        <dbReference type="ARBA" id="ARBA00005128"/>
    </source>
</evidence>
<comment type="caution">
    <text evidence="5">The sequence shown here is derived from an EMBL/GenBank/DDBJ whole genome shotgun (WGS) entry which is preliminary data.</text>
</comment>